<organism evidence="2 3">
    <name type="scientific">Candidatus Desulfobia pelagia</name>
    <dbReference type="NCBI Taxonomy" id="2841692"/>
    <lineage>
        <taxon>Bacteria</taxon>
        <taxon>Pseudomonadati</taxon>
        <taxon>Thermodesulfobacteriota</taxon>
        <taxon>Desulfobulbia</taxon>
        <taxon>Desulfobulbales</taxon>
        <taxon>Desulfobulbaceae</taxon>
        <taxon>Candidatus Desulfobia</taxon>
    </lineage>
</organism>
<keyword evidence="2" id="KW-0282">Flagellum</keyword>
<keyword evidence="2" id="KW-0969">Cilium</keyword>
<dbReference type="Proteomes" id="UP000614424">
    <property type="component" value="Unassembled WGS sequence"/>
</dbReference>
<dbReference type="Pfam" id="PF03646">
    <property type="entry name" value="FlaG"/>
    <property type="match status" value="1"/>
</dbReference>
<dbReference type="Gene3D" id="3.30.160.170">
    <property type="entry name" value="FlaG-like"/>
    <property type="match status" value="1"/>
</dbReference>
<dbReference type="InterPro" id="IPR035924">
    <property type="entry name" value="FlaG-like_sf"/>
</dbReference>
<gene>
    <name evidence="2" type="ORF">H8E41_04975</name>
</gene>
<dbReference type="PANTHER" id="PTHR37166:SF1">
    <property type="entry name" value="PROTEIN FLAG"/>
    <property type="match status" value="1"/>
</dbReference>
<comment type="caution">
    <text evidence="2">The sequence shown here is derived from an EMBL/GenBank/DDBJ whole genome shotgun (WGS) entry which is preliminary data.</text>
</comment>
<dbReference type="SUPFAM" id="SSF160214">
    <property type="entry name" value="FlaG-like"/>
    <property type="match status" value="1"/>
</dbReference>
<dbReference type="PANTHER" id="PTHR37166">
    <property type="entry name" value="PROTEIN FLAG"/>
    <property type="match status" value="1"/>
</dbReference>
<proteinExistence type="predicted"/>
<name>A0A8J6NBW1_9BACT</name>
<evidence type="ECO:0000313" key="2">
    <source>
        <dbReference type="EMBL" id="MBC8317235.1"/>
    </source>
</evidence>
<accession>A0A8J6NBW1</accession>
<sequence>MDFSNVNTDAKGYAVPVPSSVELEDVHKPPVQPVPEDGQADTVDLDDKALHGRKRDSRRRDKGEQEESSEELPEEAYSREELEEAVGEIQKHFQAMASSFIVTLQVDRQSGFRIELKDMKTNEVVRQISPGEIMRLRKKMLDMTGLLFDKKI</sequence>
<feature type="region of interest" description="Disordered" evidence="1">
    <location>
        <begin position="1"/>
        <end position="83"/>
    </location>
</feature>
<evidence type="ECO:0000313" key="3">
    <source>
        <dbReference type="Proteomes" id="UP000614424"/>
    </source>
</evidence>
<dbReference type="EMBL" id="JACNJZ010000077">
    <property type="protein sequence ID" value="MBC8317235.1"/>
    <property type="molecule type" value="Genomic_DNA"/>
</dbReference>
<evidence type="ECO:0000256" key="1">
    <source>
        <dbReference type="SAM" id="MobiDB-lite"/>
    </source>
</evidence>
<dbReference type="AlphaFoldDB" id="A0A8J6NBW1"/>
<reference evidence="2 3" key="1">
    <citation type="submission" date="2020-08" db="EMBL/GenBank/DDBJ databases">
        <title>Bridging the membrane lipid divide: bacteria of the FCB group superphylum have the potential to synthesize archaeal ether lipids.</title>
        <authorList>
            <person name="Villanueva L."/>
            <person name="Von Meijenfeldt F.A.B."/>
            <person name="Westbye A.B."/>
            <person name="Yadav S."/>
            <person name="Hopmans E.C."/>
            <person name="Dutilh B.E."/>
            <person name="Sinninghe Damste J.S."/>
        </authorList>
    </citation>
    <scope>NUCLEOTIDE SEQUENCE [LARGE SCALE GENOMIC DNA]</scope>
    <source>
        <strain evidence="2">NIOZ-UU47</strain>
    </source>
</reference>
<protein>
    <submittedName>
        <fullName evidence="2">Flagellar protein FlaG</fullName>
    </submittedName>
</protein>
<keyword evidence="2" id="KW-0966">Cell projection</keyword>
<dbReference type="InterPro" id="IPR005186">
    <property type="entry name" value="FlaG"/>
</dbReference>